<name>A0ABR2XS85_9PEZI</name>
<reference evidence="1 2" key="1">
    <citation type="submission" date="2024-02" db="EMBL/GenBank/DDBJ databases">
        <title>First draft genome assembly of two strains of Seiridium cardinale.</title>
        <authorList>
            <person name="Emiliani G."/>
            <person name="Scali E."/>
        </authorList>
    </citation>
    <scope>NUCLEOTIDE SEQUENCE [LARGE SCALE GENOMIC DNA]</scope>
    <source>
        <strain evidence="1 2">BM-138-000479</strain>
    </source>
</reference>
<proteinExistence type="predicted"/>
<organism evidence="1 2">
    <name type="scientific">Seiridium cardinale</name>
    <dbReference type="NCBI Taxonomy" id="138064"/>
    <lineage>
        <taxon>Eukaryota</taxon>
        <taxon>Fungi</taxon>
        <taxon>Dikarya</taxon>
        <taxon>Ascomycota</taxon>
        <taxon>Pezizomycotina</taxon>
        <taxon>Sordariomycetes</taxon>
        <taxon>Xylariomycetidae</taxon>
        <taxon>Amphisphaeriales</taxon>
        <taxon>Sporocadaceae</taxon>
        <taxon>Seiridium</taxon>
    </lineage>
</organism>
<comment type="caution">
    <text evidence="1">The sequence shown here is derived from an EMBL/GenBank/DDBJ whole genome shotgun (WGS) entry which is preliminary data.</text>
</comment>
<gene>
    <name evidence="1" type="ORF">SCAR479_06865</name>
</gene>
<protein>
    <recommendedName>
        <fullName evidence="3">Tail terminator</fullName>
    </recommendedName>
</protein>
<dbReference type="Proteomes" id="UP001465668">
    <property type="component" value="Unassembled WGS sequence"/>
</dbReference>
<evidence type="ECO:0000313" key="2">
    <source>
        <dbReference type="Proteomes" id="UP001465668"/>
    </source>
</evidence>
<evidence type="ECO:0000313" key="1">
    <source>
        <dbReference type="EMBL" id="KAK9776542.1"/>
    </source>
</evidence>
<dbReference type="EMBL" id="JARVKM010000027">
    <property type="protein sequence ID" value="KAK9776542.1"/>
    <property type="molecule type" value="Genomic_DNA"/>
</dbReference>
<evidence type="ECO:0008006" key="3">
    <source>
        <dbReference type="Google" id="ProtNLM"/>
    </source>
</evidence>
<accession>A0ABR2XS85</accession>
<keyword evidence="2" id="KW-1185">Reference proteome</keyword>
<sequence length="169" mass="18590">MSAPALGFQDSDVFEKLATTGEDNPTVRLIKETFKDLLPDDHVVEVKVTDEWWWLGLDGNNYKPILFENFGSQTRVVAAKRTVWKTITICLFRDTLVLDHEALQSLLNTLRTRYAETTGSATGGMRTAPFKIALYPKSAMGTDGPATTYGWFGPLAINMAVGAPETTGS</sequence>